<evidence type="ECO:0000313" key="2">
    <source>
        <dbReference type="Proteomes" id="UP000304900"/>
    </source>
</evidence>
<sequence length="212" mass="24818">MLLPLKTQIAGNKTVQDWQAVKLILIELQENASWEKAYEEYFLTRLNDRYIRPLNSIKENGSYSGEGFSIMTILCSIIEFLESTYQGKNYKFRRRNDPGLTAYQYDSSEDIFVSFLVNRTPFNTDFNNTTSKDFYKNIRCGLLHEARTKGNWAIWGRSNSVIVEAKNGKMIIYRDNFFESIFTYLDLYKMELLASATLKSAFIRKFDNLCEE</sequence>
<protein>
    <submittedName>
        <fullName evidence="1">Uncharacterized protein</fullName>
    </submittedName>
</protein>
<reference evidence="1 2" key="1">
    <citation type="submission" date="2019-05" db="EMBL/GenBank/DDBJ databases">
        <title>Dyadobacter AR-3-8 sp. nov., isolated from arctic soil.</title>
        <authorList>
            <person name="Chaudhary D.K."/>
        </authorList>
    </citation>
    <scope>NUCLEOTIDE SEQUENCE [LARGE SCALE GENOMIC DNA]</scope>
    <source>
        <strain evidence="1 2">AR-3-8</strain>
    </source>
</reference>
<dbReference type="Proteomes" id="UP000304900">
    <property type="component" value="Unassembled WGS sequence"/>
</dbReference>
<dbReference type="OrthoDB" id="8367156at2"/>
<accession>A0A4U6D5R2</accession>
<proteinExistence type="predicted"/>
<organism evidence="1 2">
    <name type="scientific">Dyadobacter frigoris</name>
    <dbReference type="NCBI Taxonomy" id="2576211"/>
    <lineage>
        <taxon>Bacteria</taxon>
        <taxon>Pseudomonadati</taxon>
        <taxon>Bacteroidota</taxon>
        <taxon>Cytophagia</taxon>
        <taxon>Cytophagales</taxon>
        <taxon>Spirosomataceae</taxon>
        <taxon>Dyadobacter</taxon>
    </lineage>
</organism>
<keyword evidence="2" id="KW-1185">Reference proteome</keyword>
<comment type="caution">
    <text evidence="1">The sequence shown here is derived from an EMBL/GenBank/DDBJ whole genome shotgun (WGS) entry which is preliminary data.</text>
</comment>
<dbReference type="RefSeq" id="WP_137339390.1">
    <property type="nucleotide sequence ID" value="NZ_SZVO01000003.1"/>
</dbReference>
<evidence type="ECO:0000313" key="1">
    <source>
        <dbReference type="EMBL" id="TKT92662.1"/>
    </source>
</evidence>
<name>A0A4U6D5R2_9BACT</name>
<dbReference type="EMBL" id="SZVO01000003">
    <property type="protein sequence ID" value="TKT92662.1"/>
    <property type="molecule type" value="Genomic_DNA"/>
</dbReference>
<dbReference type="AlphaFoldDB" id="A0A4U6D5R2"/>
<gene>
    <name evidence="1" type="ORF">FDK13_07555</name>
</gene>